<reference evidence="1" key="1">
    <citation type="submission" date="2022-01" db="UniProtKB">
        <authorList>
            <consortium name="EnsemblMetazoa"/>
        </authorList>
    </citation>
    <scope>IDENTIFICATION</scope>
</reference>
<dbReference type="GeneID" id="106672654"/>
<dbReference type="KEGG" id="clec:106672654"/>
<evidence type="ECO:0000313" key="2">
    <source>
        <dbReference type="Proteomes" id="UP000494040"/>
    </source>
</evidence>
<protein>
    <submittedName>
        <fullName evidence="1">Uncharacterized protein</fullName>
    </submittedName>
</protein>
<accession>A0A8I6SVI0</accession>
<proteinExistence type="predicted"/>
<dbReference type="AlphaFoldDB" id="A0A8I6SVI0"/>
<name>A0A8I6SVI0_CIMLE</name>
<dbReference type="RefSeq" id="XP_024086361.1">
    <property type="nucleotide sequence ID" value="XM_024230593.1"/>
</dbReference>
<evidence type="ECO:0000313" key="1">
    <source>
        <dbReference type="EnsemblMetazoa" id="XP_024086361.1"/>
    </source>
</evidence>
<dbReference type="EnsemblMetazoa" id="XM_024230593.1">
    <property type="protein sequence ID" value="XP_024086361.1"/>
    <property type="gene ID" value="LOC106672654"/>
</dbReference>
<sequence>MLTISNCPGSSKIIGYMCQGLLLIQQDGPNSESFLLETEPQRSSSNLNTTDQESRRCMQWLIWVPWWYCLNREPNDNSQVFVVDTSNRSARWNWNSGDGRWDVAYQHSFSSGYYGVHACYTRSVDSVQSCVAYNKDGSWRSNAVPVSNVGSWDIAYNGDIFGFKPQSNGQYIFHIYSRKLEHNPFIQSPIGPIGPPSENLTPTKKQCSYTSEDNTQGRFWSLERKSRTKCSVQINREDLVSPYEWNWDTDNGKWIIVYSWTDYGLTNSTVYYMRYGSAVQNKVLNWNFDPNLLTISYASSPIKIYDESAWKLKVNGKETFGYTPTYESLWTFPIFSRNVIIRPFEKANGFFDLQKQYTST</sequence>
<organism evidence="1 2">
    <name type="scientific">Cimex lectularius</name>
    <name type="common">Bed bug</name>
    <name type="synonym">Acanthia lectularia</name>
    <dbReference type="NCBI Taxonomy" id="79782"/>
    <lineage>
        <taxon>Eukaryota</taxon>
        <taxon>Metazoa</taxon>
        <taxon>Ecdysozoa</taxon>
        <taxon>Arthropoda</taxon>
        <taxon>Hexapoda</taxon>
        <taxon>Insecta</taxon>
        <taxon>Pterygota</taxon>
        <taxon>Neoptera</taxon>
        <taxon>Paraneoptera</taxon>
        <taxon>Hemiptera</taxon>
        <taxon>Heteroptera</taxon>
        <taxon>Panheteroptera</taxon>
        <taxon>Cimicomorpha</taxon>
        <taxon>Cimicidae</taxon>
        <taxon>Cimex</taxon>
    </lineage>
</organism>
<keyword evidence="2" id="KW-1185">Reference proteome</keyword>
<dbReference type="OrthoDB" id="6593430at2759"/>
<dbReference type="Proteomes" id="UP000494040">
    <property type="component" value="Unassembled WGS sequence"/>
</dbReference>